<keyword evidence="8" id="KW-1185">Reference proteome</keyword>
<dbReference type="InterPro" id="IPR050754">
    <property type="entry name" value="FKBP4/5/8-like"/>
</dbReference>
<dbReference type="Pfam" id="PF00254">
    <property type="entry name" value="FKBP_C"/>
    <property type="match status" value="1"/>
</dbReference>
<gene>
    <name evidence="7" type="ORF">SBAD_LOCUS2658</name>
</gene>
<dbReference type="GO" id="GO:0016020">
    <property type="term" value="C:membrane"/>
    <property type="evidence" value="ECO:0007669"/>
    <property type="project" value="TreeGrafter"/>
</dbReference>
<dbReference type="PROSITE" id="PS50005">
    <property type="entry name" value="TPR"/>
    <property type="match status" value="1"/>
</dbReference>
<dbReference type="PANTHER" id="PTHR46512">
    <property type="entry name" value="PEPTIDYLPROLYL ISOMERASE"/>
    <property type="match status" value="1"/>
</dbReference>
<feature type="domain" description="PPIase FKBP-type" evidence="6">
    <location>
        <begin position="68"/>
        <end position="153"/>
    </location>
</feature>
<feature type="compositionally biased region" description="Low complexity" evidence="5">
    <location>
        <begin position="1"/>
        <end position="19"/>
    </location>
</feature>
<feature type="repeat" description="TPR" evidence="4">
    <location>
        <begin position="250"/>
        <end position="283"/>
    </location>
</feature>
<dbReference type="GO" id="GO:0003755">
    <property type="term" value="F:peptidyl-prolyl cis-trans isomerase activity"/>
    <property type="evidence" value="ECO:0007669"/>
    <property type="project" value="UniProtKB-KW"/>
</dbReference>
<dbReference type="OrthoDB" id="532682at2759"/>
<evidence type="ECO:0000313" key="9">
    <source>
        <dbReference type="WBParaSite" id="SBAD_0000278801-mRNA-1"/>
    </source>
</evidence>
<dbReference type="PROSITE" id="PS50059">
    <property type="entry name" value="FKBP_PPIASE"/>
    <property type="match status" value="1"/>
</dbReference>
<keyword evidence="1" id="KW-0677">Repeat</keyword>
<evidence type="ECO:0000256" key="1">
    <source>
        <dbReference type="ARBA" id="ARBA00022737"/>
    </source>
</evidence>
<comment type="catalytic activity">
    <reaction evidence="3">
        <text>[protein]-peptidylproline (omega=180) = [protein]-peptidylproline (omega=0)</text>
        <dbReference type="Rhea" id="RHEA:16237"/>
        <dbReference type="Rhea" id="RHEA-COMP:10747"/>
        <dbReference type="Rhea" id="RHEA-COMP:10748"/>
        <dbReference type="ChEBI" id="CHEBI:83833"/>
        <dbReference type="ChEBI" id="CHEBI:83834"/>
        <dbReference type="EC" id="5.2.1.8"/>
    </reaction>
</comment>
<dbReference type="Proteomes" id="UP000270296">
    <property type="component" value="Unassembled WGS sequence"/>
</dbReference>
<keyword evidence="2 4" id="KW-0802">TPR repeat</keyword>
<reference evidence="9" key="1">
    <citation type="submission" date="2016-06" db="UniProtKB">
        <authorList>
            <consortium name="WormBaseParasite"/>
        </authorList>
    </citation>
    <scope>IDENTIFICATION</scope>
</reference>
<dbReference type="GO" id="GO:0043066">
    <property type="term" value="P:negative regulation of apoptotic process"/>
    <property type="evidence" value="ECO:0007669"/>
    <property type="project" value="TreeGrafter"/>
</dbReference>
<dbReference type="Pfam" id="PF13181">
    <property type="entry name" value="TPR_8"/>
    <property type="match status" value="2"/>
</dbReference>
<evidence type="ECO:0000256" key="3">
    <source>
        <dbReference type="PROSITE-ProRule" id="PRU00277"/>
    </source>
</evidence>
<keyword evidence="3" id="KW-0413">Isomerase</keyword>
<evidence type="ECO:0000313" key="7">
    <source>
        <dbReference type="EMBL" id="VDO98499.1"/>
    </source>
</evidence>
<dbReference type="SMART" id="SM00028">
    <property type="entry name" value="TPR"/>
    <property type="match status" value="3"/>
</dbReference>
<organism evidence="9">
    <name type="scientific">Soboliphyme baturini</name>
    <dbReference type="NCBI Taxonomy" id="241478"/>
    <lineage>
        <taxon>Eukaryota</taxon>
        <taxon>Metazoa</taxon>
        <taxon>Ecdysozoa</taxon>
        <taxon>Nematoda</taxon>
        <taxon>Enoplea</taxon>
        <taxon>Dorylaimia</taxon>
        <taxon>Dioctophymatida</taxon>
        <taxon>Dioctophymatoidea</taxon>
        <taxon>Soboliphymatidae</taxon>
        <taxon>Soboliphyme</taxon>
    </lineage>
</organism>
<evidence type="ECO:0000256" key="2">
    <source>
        <dbReference type="ARBA" id="ARBA00022803"/>
    </source>
</evidence>
<dbReference type="GO" id="GO:0005829">
    <property type="term" value="C:cytosol"/>
    <property type="evidence" value="ECO:0007669"/>
    <property type="project" value="TreeGrafter"/>
</dbReference>
<dbReference type="GO" id="GO:0005740">
    <property type="term" value="C:mitochondrial envelope"/>
    <property type="evidence" value="ECO:0007669"/>
    <property type="project" value="TreeGrafter"/>
</dbReference>
<dbReference type="GO" id="GO:0044183">
    <property type="term" value="F:protein folding chaperone"/>
    <property type="evidence" value="ECO:0007669"/>
    <property type="project" value="TreeGrafter"/>
</dbReference>
<evidence type="ECO:0000256" key="5">
    <source>
        <dbReference type="SAM" id="MobiDB-lite"/>
    </source>
</evidence>
<dbReference type="PANTHER" id="PTHR46512:SF1">
    <property type="entry name" value="PEPTIDYLPROLYL ISOMERASE"/>
    <property type="match status" value="1"/>
</dbReference>
<evidence type="ECO:0000313" key="8">
    <source>
        <dbReference type="Proteomes" id="UP000270296"/>
    </source>
</evidence>
<evidence type="ECO:0000259" key="6">
    <source>
        <dbReference type="PROSITE" id="PS50059"/>
    </source>
</evidence>
<dbReference type="AlphaFoldDB" id="A0A183IGB4"/>
<dbReference type="InterPro" id="IPR046357">
    <property type="entry name" value="PPIase_dom_sf"/>
</dbReference>
<dbReference type="InterPro" id="IPR001179">
    <property type="entry name" value="PPIase_FKBP_dom"/>
</dbReference>
<evidence type="ECO:0000256" key="4">
    <source>
        <dbReference type="PROSITE-ProRule" id="PRU00339"/>
    </source>
</evidence>
<dbReference type="EC" id="5.2.1.8" evidence="3"/>
<accession>A0A183IGB4</accession>
<dbReference type="EMBL" id="UZAM01007339">
    <property type="protein sequence ID" value="VDO98499.1"/>
    <property type="molecule type" value="Genomic_DNA"/>
</dbReference>
<dbReference type="GO" id="GO:0012505">
    <property type="term" value="C:endomembrane system"/>
    <property type="evidence" value="ECO:0007669"/>
    <property type="project" value="TreeGrafter"/>
</dbReference>
<sequence length="331" mass="36691">MEQDGLVSSSNQPVLQSSSEIDGRLAQSSKNTDNIIDDKDGWEDVIGNSDMQRKILKKGDQLHAPSHGDRAIVNVVGRLESSGEVVEQHKNFTVVLGFYDVVQALDMCIALMTVGEKDLIRTSFRFAYGHSGKPPDIPPYASLVYEVELLGVEEGPNLQLMNGEELLTFATERKQKANYFYTTLKNYEAATEIYEKALEAFSHYLVVDSRSQTLKAQIFNDLAAAQIKMQSWSKAVDFADSCLQIEPTNIKALYRMSVAYASMFHEEKALQCLKRAARIAPENKAIAKFFFATASIVVLLYPISDQVLITDFSQPTSACTTFLAGATSEVV</sequence>
<feature type="region of interest" description="Disordered" evidence="5">
    <location>
        <begin position="1"/>
        <end position="41"/>
    </location>
</feature>
<dbReference type="Gene3D" id="3.10.50.40">
    <property type="match status" value="1"/>
</dbReference>
<dbReference type="Gene3D" id="1.25.40.10">
    <property type="entry name" value="Tetratricopeptide repeat domain"/>
    <property type="match status" value="1"/>
</dbReference>
<dbReference type="SUPFAM" id="SSF54534">
    <property type="entry name" value="FKBP-like"/>
    <property type="match status" value="1"/>
</dbReference>
<reference evidence="7 8" key="2">
    <citation type="submission" date="2018-11" db="EMBL/GenBank/DDBJ databases">
        <authorList>
            <consortium name="Pathogen Informatics"/>
        </authorList>
    </citation>
    <scope>NUCLEOTIDE SEQUENCE [LARGE SCALE GENOMIC DNA]</scope>
</reference>
<protein>
    <recommendedName>
        <fullName evidence="3">peptidylprolyl isomerase</fullName>
        <ecNumber evidence="3">5.2.1.8</ecNumber>
    </recommendedName>
</protein>
<proteinExistence type="predicted"/>
<dbReference type="SUPFAM" id="SSF48452">
    <property type="entry name" value="TPR-like"/>
    <property type="match status" value="1"/>
</dbReference>
<name>A0A183IGB4_9BILA</name>
<dbReference type="WBParaSite" id="SBAD_0000278801-mRNA-1">
    <property type="protein sequence ID" value="SBAD_0000278801-mRNA-1"/>
    <property type="gene ID" value="SBAD_0000278801"/>
</dbReference>
<dbReference type="InterPro" id="IPR019734">
    <property type="entry name" value="TPR_rpt"/>
</dbReference>
<dbReference type="InterPro" id="IPR011990">
    <property type="entry name" value="TPR-like_helical_dom_sf"/>
</dbReference>
<keyword evidence="3" id="KW-0697">Rotamase</keyword>